<evidence type="ECO:0000313" key="5">
    <source>
        <dbReference type="Proteomes" id="UP001160148"/>
    </source>
</evidence>
<name>A0AAV0W652_9HEMI</name>
<protein>
    <recommendedName>
        <fullName evidence="3">SWIM-type domain-containing protein</fullName>
    </recommendedName>
</protein>
<evidence type="ECO:0000256" key="1">
    <source>
        <dbReference type="PROSITE-ProRule" id="PRU00325"/>
    </source>
</evidence>
<keyword evidence="5" id="KW-1185">Reference proteome</keyword>
<dbReference type="PANTHER" id="PTHR35385:SF2">
    <property type="entry name" value="PROTEIN B, PUTATIVE-RELATED"/>
    <property type="match status" value="1"/>
</dbReference>
<dbReference type="AlphaFoldDB" id="A0AAV0W652"/>
<organism evidence="4 5">
    <name type="scientific">Macrosiphum euphorbiae</name>
    <name type="common">potato aphid</name>
    <dbReference type="NCBI Taxonomy" id="13131"/>
    <lineage>
        <taxon>Eukaryota</taxon>
        <taxon>Metazoa</taxon>
        <taxon>Ecdysozoa</taxon>
        <taxon>Arthropoda</taxon>
        <taxon>Hexapoda</taxon>
        <taxon>Insecta</taxon>
        <taxon>Pterygota</taxon>
        <taxon>Neoptera</taxon>
        <taxon>Paraneoptera</taxon>
        <taxon>Hemiptera</taxon>
        <taxon>Sternorrhyncha</taxon>
        <taxon>Aphidomorpha</taxon>
        <taxon>Aphidoidea</taxon>
        <taxon>Aphididae</taxon>
        <taxon>Macrosiphini</taxon>
        <taxon>Macrosiphum</taxon>
    </lineage>
</organism>
<accession>A0AAV0W652</accession>
<comment type="caution">
    <text evidence="4">The sequence shown here is derived from an EMBL/GenBank/DDBJ whole genome shotgun (WGS) entry which is preliminary data.</text>
</comment>
<dbReference type="PROSITE" id="PS50966">
    <property type="entry name" value="ZF_SWIM"/>
    <property type="match status" value="1"/>
</dbReference>
<evidence type="ECO:0000259" key="3">
    <source>
        <dbReference type="PROSITE" id="PS50966"/>
    </source>
</evidence>
<dbReference type="Proteomes" id="UP001160148">
    <property type="component" value="Unassembled WGS sequence"/>
</dbReference>
<keyword evidence="1" id="KW-0479">Metal-binding</keyword>
<dbReference type="GO" id="GO:0008270">
    <property type="term" value="F:zinc ion binding"/>
    <property type="evidence" value="ECO:0007669"/>
    <property type="project" value="UniProtKB-KW"/>
</dbReference>
<feature type="compositionally biased region" description="Basic residues" evidence="2">
    <location>
        <begin position="504"/>
        <end position="515"/>
    </location>
</feature>
<reference evidence="4 5" key="1">
    <citation type="submission" date="2023-01" db="EMBL/GenBank/DDBJ databases">
        <authorList>
            <person name="Whitehead M."/>
        </authorList>
    </citation>
    <scope>NUCLEOTIDE SEQUENCE [LARGE SCALE GENOMIC DNA]</scope>
</reference>
<feature type="domain" description="SWIM-type" evidence="3">
    <location>
        <begin position="292"/>
        <end position="323"/>
    </location>
</feature>
<feature type="region of interest" description="Disordered" evidence="2">
    <location>
        <begin position="486"/>
        <end position="535"/>
    </location>
</feature>
<sequence>MQRAHGLPFAKDIAFVDSTASCDANGHSVTIMLTACGIGAVPLALMITKGQSTEDYIAAFTLLKESVPFAFSSQGYPKQFMTDDSEAERQALKHVWPSSKSLLCRFHICQSVWRWLFEKKHDILKDDRKALYKAFQNCLVSSDIEEAEKSFKIMAGICSNDEKTVFNKYPQWISYVTNYWKRKEIWCLAFRDASMHGHHTNNFSEVNVRIFKDIVLSRNKAYNAIALVDFICTSMEEYYTTRLRNFVNGRSDKSRLLFQDQLNRAAHITKDWIEAMDDDLYKVQQKNSPEFYEVNVTVGYCSCPVGKYGSFCKHQAAVYNLYHHKMPSLPPICHETRCLLAKLAFGNEAQTNEFYMPLIPSPTESHNLIQESNTINTNNSMHCDLLDVDVERNIIENQIKYKETEVIENETLTEEYKEQIVSLMTDNFKKFPSPSIHVLSKCVQRLKNVKSLTAWESFIATAGSSISLRHRSRGTITVQPTTISRRRPGITRGSKRLPVGRPKKEMKKKVLKRNRNLQQNVNKNVPNSKSHGSNH</sequence>
<dbReference type="InterPro" id="IPR018289">
    <property type="entry name" value="MULE_transposase_dom"/>
</dbReference>
<dbReference type="PANTHER" id="PTHR35385">
    <property type="entry name" value="PROTEIN B, PUTATIVE-RELATED-RELATED"/>
    <property type="match status" value="1"/>
</dbReference>
<dbReference type="Pfam" id="PF04434">
    <property type="entry name" value="SWIM"/>
    <property type="match status" value="1"/>
</dbReference>
<dbReference type="Pfam" id="PF10551">
    <property type="entry name" value="MULE"/>
    <property type="match status" value="1"/>
</dbReference>
<evidence type="ECO:0000256" key="2">
    <source>
        <dbReference type="SAM" id="MobiDB-lite"/>
    </source>
</evidence>
<dbReference type="InterPro" id="IPR007527">
    <property type="entry name" value="Znf_SWIM"/>
</dbReference>
<keyword evidence="1" id="KW-0863">Zinc-finger</keyword>
<feature type="compositionally biased region" description="Polar residues" evidence="2">
    <location>
        <begin position="516"/>
        <end position="535"/>
    </location>
</feature>
<feature type="compositionally biased region" description="Basic residues" evidence="2">
    <location>
        <begin position="486"/>
        <end position="495"/>
    </location>
</feature>
<evidence type="ECO:0000313" key="4">
    <source>
        <dbReference type="EMBL" id="CAI6351338.1"/>
    </source>
</evidence>
<proteinExistence type="predicted"/>
<gene>
    <name evidence="4" type="ORF">MEUPH1_LOCUS7694</name>
</gene>
<dbReference type="EMBL" id="CARXXK010000001">
    <property type="protein sequence ID" value="CAI6351338.1"/>
    <property type="molecule type" value="Genomic_DNA"/>
</dbReference>
<keyword evidence="1" id="KW-0862">Zinc</keyword>